<dbReference type="InterPro" id="IPR011604">
    <property type="entry name" value="PDDEXK-like_dom_sf"/>
</dbReference>
<dbReference type="SUPFAM" id="SSF52980">
    <property type="entry name" value="Restriction endonuclease-like"/>
    <property type="match status" value="1"/>
</dbReference>
<sequence>MRIVNGLIQGSDEWHQLRAQRFTASEAAAACGDHKYMSRNDLLKQKATGLVPEVSSHQQHIFDDGHRFEEMARPIAEEVIGEELFPCTCEDDSETYLASMDGMDMLGLAGWEHKTINETLRHANADTLEDHYKWQMDHQMMVTGAEKILFMASDGTKKDCNWFWYERDEKRIERLIAAWEQFAKDLAEYEAPEPEQPKAEGKAPDALPALSVQVQGMVTASNLKEFEASARATLASINTDLQTDTDFADAEKAVKFCKDVEKRLAGAKENVLGQMQTVDEVVKTIDRISEETRQLRLKLDKAVKEQKEARKLQILNDARSKWNAFMSSLEKSLEKEADGLPVTLNCSNADFAGAMKGKKTISSLKSACDDELARVKIEANETAEVVRGNIQQLNEHAADYKFLFRDFGQIC</sequence>
<dbReference type="AlphaFoldDB" id="A0A3B8WRV7"/>
<proteinExistence type="predicted"/>
<feature type="domain" description="YqaJ viral recombinase" evidence="1">
    <location>
        <begin position="13"/>
        <end position="146"/>
    </location>
</feature>
<dbReference type="Gene3D" id="3.90.320.10">
    <property type="match status" value="1"/>
</dbReference>
<evidence type="ECO:0000313" key="2">
    <source>
        <dbReference type="EMBL" id="HAC30672.1"/>
    </source>
</evidence>
<dbReference type="InterPro" id="IPR019080">
    <property type="entry name" value="YqaJ_viral_recombinase"/>
</dbReference>
<comment type="caution">
    <text evidence="2">The sequence shown here is derived from an EMBL/GenBank/DDBJ whole genome shotgun (WGS) entry which is preliminary data.</text>
</comment>
<feature type="non-terminal residue" evidence="2">
    <location>
        <position position="411"/>
    </location>
</feature>
<dbReference type="Pfam" id="PF09588">
    <property type="entry name" value="YqaJ"/>
    <property type="match status" value="1"/>
</dbReference>
<evidence type="ECO:0000259" key="1">
    <source>
        <dbReference type="Pfam" id="PF09588"/>
    </source>
</evidence>
<gene>
    <name evidence="2" type="ORF">DCF82_23140</name>
</gene>
<dbReference type="InterPro" id="IPR011335">
    <property type="entry name" value="Restrct_endonuc-II-like"/>
</dbReference>
<protein>
    <submittedName>
        <fullName evidence="2">Heme peroxidase</fullName>
    </submittedName>
</protein>
<dbReference type="EMBL" id="DLYI01000313">
    <property type="protein sequence ID" value="HAC30672.1"/>
    <property type="molecule type" value="Genomic_DNA"/>
</dbReference>
<evidence type="ECO:0000313" key="3">
    <source>
        <dbReference type="Proteomes" id="UP000261325"/>
    </source>
</evidence>
<dbReference type="Proteomes" id="UP000261325">
    <property type="component" value="Unassembled WGS sequence"/>
</dbReference>
<keyword evidence="2" id="KW-0560">Oxidoreductase</keyword>
<dbReference type="GO" id="GO:0004601">
    <property type="term" value="F:peroxidase activity"/>
    <property type="evidence" value="ECO:0007669"/>
    <property type="project" value="UniProtKB-KW"/>
</dbReference>
<organism evidence="2 3">
    <name type="scientific">Marinobacter nauticus</name>
    <name type="common">Marinobacter hydrocarbonoclasticus</name>
    <name type="synonym">Marinobacter aquaeolei</name>
    <dbReference type="NCBI Taxonomy" id="2743"/>
    <lineage>
        <taxon>Bacteria</taxon>
        <taxon>Pseudomonadati</taxon>
        <taxon>Pseudomonadota</taxon>
        <taxon>Gammaproteobacteria</taxon>
        <taxon>Pseudomonadales</taxon>
        <taxon>Marinobacteraceae</taxon>
        <taxon>Marinobacter</taxon>
    </lineage>
</organism>
<name>A0A3B8WRV7_MARNT</name>
<keyword evidence="2" id="KW-0575">Peroxidase</keyword>
<reference evidence="2 3" key="1">
    <citation type="journal article" date="2018" name="Nat. Biotechnol.">
        <title>A standardized bacterial taxonomy based on genome phylogeny substantially revises the tree of life.</title>
        <authorList>
            <person name="Parks D.H."/>
            <person name="Chuvochina M."/>
            <person name="Waite D.W."/>
            <person name="Rinke C."/>
            <person name="Skarshewski A."/>
            <person name="Chaumeil P.A."/>
            <person name="Hugenholtz P."/>
        </authorList>
    </citation>
    <scope>NUCLEOTIDE SEQUENCE [LARGE SCALE GENOMIC DNA]</scope>
    <source>
        <strain evidence="2">UBA9049</strain>
    </source>
</reference>
<accession>A0A3B8WRV7</accession>